<dbReference type="RefSeq" id="WP_203719158.1">
    <property type="nucleotide sequence ID" value="NZ_BONE01000133.1"/>
</dbReference>
<dbReference type="InterPro" id="IPR011990">
    <property type="entry name" value="TPR-like_helical_dom_sf"/>
</dbReference>
<evidence type="ECO:0008006" key="6">
    <source>
        <dbReference type="Google" id="ProtNLM"/>
    </source>
</evidence>
<comment type="caution">
    <text evidence="4">The sequence shown here is derived from an EMBL/GenBank/DDBJ whole genome shotgun (WGS) entry which is preliminary data.</text>
</comment>
<evidence type="ECO:0000313" key="5">
    <source>
        <dbReference type="Proteomes" id="UP000604117"/>
    </source>
</evidence>
<keyword evidence="2 3" id="KW-0802">TPR repeat</keyword>
<protein>
    <recommendedName>
        <fullName evidence="6">Tetratricopeptide repeat protein</fullName>
    </recommendedName>
</protein>
<dbReference type="SUPFAM" id="SSF48452">
    <property type="entry name" value="TPR-like"/>
    <property type="match status" value="1"/>
</dbReference>
<keyword evidence="1" id="KW-0677">Repeat</keyword>
<evidence type="ECO:0000313" key="4">
    <source>
        <dbReference type="EMBL" id="GIF78329.1"/>
    </source>
</evidence>
<dbReference type="Proteomes" id="UP000604117">
    <property type="component" value="Unassembled WGS sequence"/>
</dbReference>
<proteinExistence type="predicted"/>
<feature type="repeat" description="TPR" evidence="3">
    <location>
        <begin position="102"/>
        <end position="135"/>
    </location>
</feature>
<dbReference type="Pfam" id="PF13181">
    <property type="entry name" value="TPR_8"/>
    <property type="match status" value="1"/>
</dbReference>
<dbReference type="PANTHER" id="PTHR12558:SF13">
    <property type="entry name" value="CELL DIVISION CYCLE PROTEIN 27 HOMOLOG"/>
    <property type="match status" value="1"/>
</dbReference>
<evidence type="ECO:0000256" key="3">
    <source>
        <dbReference type="PROSITE-ProRule" id="PRU00339"/>
    </source>
</evidence>
<dbReference type="Gene3D" id="1.25.40.10">
    <property type="entry name" value="Tetratricopeptide repeat domain"/>
    <property type="match status" value="2"/>
</dbReference>
<feature type="repeat" description="TPR" evidence="3">
    <location>
        <begin position="171"/>
        <end position="204"/>
    </location>
</feature>
<gene>
    <name evidence="4" type="ORF">Asi02nite_78470</name>
</gene>
<evidence type="ECO:0000256" key="1">
    <source>
        <dbReference type="ARBA" id="ARBA00022737"/>
    </source>
</evidence>
<dbReference type="PANTHER" id="PTHR12558">
    <property type="entry name" value="CELL DIVISION CYCLE 16,23,27"/>
    <property type="match status" value="1"/>
</dbReference>
<dbReference type="Pfam" id="PF07719">
    <property type="entry name" value="TPR_2"/>
    <property type="match status" value="1"/>
</dbReference>
<dbReference type="PROSITE" id="PS50005">
    <property type="entry name" value="TPR"/>
    <property type="match status" value="3"/>
</dbReference>
<dbReference type="SMART" id="SM00028">
    <property type="entry name" value="TPR"/>
    <property type="match status" value="3"/>
</dbReference>
<organism evidence="4 5">
    <name type="scientific">Asanoa siamensis</name>
    <dbReference type="NCBI Taxonomy" id="926357"/>
    <lineage>
        <taxon>Bacteria</taxon>
        <taxon>Bacillati</taxon>
        <taxon>Actinomycetota</taxon>
        <taxon>Actinomycetes</taxon>
        <taxon>Micromonosporales</taxon>
        <taxon>Micromonosporaceae</taxon>
        <taxon>Asanoa</taxon>
    </lineage>
</organism>
<sequence length="318" mass="35803">MLTAFSLLLAVVTALLLIAGLFGLREIRSIREMGRKADKVVHDAEEVLDELRGKIAGIDKRMDSMVEVSYLFNQGEHAYRDGEFAKAVDYLSRAATLDPQNPRVLYRLGRSLTNLGDDIAAPERFKEMQRLEPSEHLGDAERGLALVYRYTNPGLALQYAEQATAIAPESHRNWNTLGLILRDTGDIDRAYAAHQRAAEFDANSAVTPFYRALLLAHRGSNGPAVEECRLAARRVEIQSRLTPIKSLWAAIIMWSHAILRDEYADADGFTLQLADACTSRRRAREIGGHMDFLLRALGKDEHRNRYLGRIEARWPPLH</sequence>
<reference evidence="4 5" key="1">
    <citation type="submission" date="2021-01" db="EMBL/GenBank/DDBJ databases">
        <title>Whole genome shotgun sequence of Asanoa siamensis NBRC 107932.</title>
        <authorList>
            <person name="Komaki H."/>
            <person name="Tamura T."/>
        </authorList>
    </citation>
    <scope>NUCLEOTIDE SEQUENCE [LARGE SCALE GENOMIC DNA]</scope>
    <source>
        <strain evidence="4 5">NBRC 107932</strain>
    </source>
</reference>
<feature type="repeat" description="TPR" evidence="3">
    <location>
        <begin position="68"/>
        <end position="101"/>
    </location>
</feature>
<evidence type="ECO:0000256" key="2">
    <source>
        <dbReference type="ARBA" id="ARBA00022803"/>
    </source>
</evidence>
<dbReference type="InterPro" id="IPR019734">
    <property type="entry name" value="TPR_rpt"/>
</dbReference>
<keyword evidence="5" id="KW-1185">Reference proteome</keyword>
<accession>A0ABQ4D455</accession>
<name>A0ABQ4D455_9ACTN</name>
<dbReference type="EMBL" id="BONE01000133">
    <property type="protein sequence ID" value="GIF78329.1"/>
    <property type="molecule type" value="Genomic_DNA"/>
</dbReference>
<dbReference type="InterPro" id="IPR013105">
    <property type="entry name" value="TPR_2"/>
</dbReference>